<keyword evidence="1" id="KW-0812">Transmembrane</keyword>
<proteinExistence type="predicted"/>
<sequence>MKNKIKEWIKRYLLAEILCTALSLATAWVIHRTTGDNVLAAFGGSAMASISFYGIIAYNDVRKSLKHHRKHDLGYDFVAYFKDLRNLIIEFGPSEILDVLAVRPFFMYLMPKIIGQFVLGTFIGKMMADVVFFIPAIVMYEVRKKHL</sequence>
<protein>
    <submittedName>
        <fullName evidence="2">Uncharacterized protein</fullName>
    </submittedName>
</protein>
<comment type="caution">
    <text evidence="2">The sequence shown here is derived from an EMBL/GenBank/DDBJ whole genome shotgun (WGS) entry which is preliminary data.</text>
</comment>
<gene>
    <name evidence="2" type="ORF">H8E19_09255</name>
</gene>
<accession>A0A8J6T7S6</accession>
<dbReference type="Proteomes" id="UP000650524">
    <property type="component" value="Unassembled WGS sequence"/>
</dbReference>
<feature type="transmembrane region" description="Helical" evidence="1">
    <location>
        <begin position="117"/>
        <end position="140"/>
    </location>
</feature>
<evidence type="ECO:0000256" key="1">
    <source>
        <dbReference type="SAM" id="Phobius"/>
    </source>
</evidence>
<keyword evidence="1" id="KW-1133">Transmembrane helix</keyword>
<dbReference type="AlphaFoldDB" id="A0A8J6T7S6"/>
<evidence type="ECO:0000313" key="2">
    <source>
        <dbReference type="EMBL" id="MBC8177579.1"/>
    </source>
</evidence>
<keyword evidence="1" id="KW-0472">Membrane</keyword>
<name>A0A8J6T7S6_9DELT</name>
<organism evidence="2 3">
    <name type="scientific">Candidatus Desulfacyla euxinica</name>
    <dbReference type="NCBI Taxonomy" id="2841693"/>
    <lineage>
        <taxon>Bacteria</taxon>
        <taxon>Deltaproteobacteria</taxon>
        <taxon>Candidatus Desulfacyla</taxon>
    </lineage>
</organism>
<feature type="transmembrane region" description="Helical" evidence="1">
    <location>
        <begin position="37"/>
        <end position="59"/>
    </location>
</feature>
<evidence type="ECO:0000313" key="3">
    <source>
        <dbReference type="Proteomes" id="UP000650524"/>
    </source>
</evidence>
<feature type="transmembrane region" description="Helical" evidence="1">
    <location>
        <begin position="12"/>
        <end position="31"/>
    </location>
</feature>
<reference evidence="2 3" key="1">
    <citation type="submission" date="2020-08" db="EMBL/GenBank/DDBJ databases">
        <title>Bridging the membrane lipid divide: bacteria of the FCB group superphylum have the potential to synthesize archaeal ether lipids.</title>
        <authorList>
            <person name="Villanueva L."/>
            <person name="Von Meijenfeldt F.A.B."/>
            <person name="Westbye A.B."/>
            <person name="Yadav S."/>
            <person name="Hopmans E.C."/>
            <person name="Dutilh B.E."/>
            <person name="Sinninghe Damste J.S."/>
        </authorList>
    </citation>
    <scope>NUCLEOTIDE SEQUENCE [LARGE SCALE GENOMIC DNA]</scope>
    <source>
        <strain evidence="2">NIOZ-UU27</strain>
    </source>
</reference>
<dbReference type="EMBL" id="JACNJD010000218">
    <property type="protein sequence ID" value="MBC8177579.1"/>
    <property type="molecule type" value="Genomic_DNA"/>
</dbReference>